<dbReference type="NCBIfam" id="NF040570">
    <property type="entry name" value="guided_TnpB"/>
    <property type="match status" value="1"/>
</dbReference>
<dbReference type="Proteomes" id="UP000234331">
    <property type="component" value="Unassembled WGS sequence"/>
</dbReference>
<dbReference type="InterPro" id="IPR021027">
    <property type="entry name" value="Transposase_put_HTH"/>
</dbReference>
<name>A0A2I2L2W9_9ACTN</name>
<evidence type="ECO:0000313" key="11">
    <source>
        <dbReference type="Proteomes" id="UP000234331"/>
    </source>
</evidence>
<reference evidence="10 11" key="1">
    <citation type="submission" date="2017-06" db="EMBL/GenBank/DDBJ databases">
        <authorList>
            <person name="Kim H.J."/>
            <person name="Triplett B.A."/>
        </authorList>
    </citation>
    <scope>NUCLEOTIDE SEQUENCE [LARGE SCALE GENOMIC DNA]</scope>
    <source>
        <strain evidence="10">FRACA_ARgP5</strain>
    </source>
</reference>
<feature type="domain" description="Probable transposase IS891/IS1136/IS1341" evidence="7">
    <location>
        <begin position="163"/>
        <end position="273"/>
    </location>
</feature>
<keyword evidence="3" id="KW-0479">Metal-binding</keyword>
<evidence type="ECO:0000256" key="6">
    <source>
        <dbReference type="ARBA" id="ARBA00023172"/>
    </source>
</evidence>
<gene>
    <name evidence="10" type="ORF">FRACA_980014</name>
</gene>
<dbReference type="GO" id="GO:0032196">
    <property type="term" value="P:transposition"/>
    <property type="evidence" value="ECO:0007669"/>
    <property type="project" value="UniProtKB-KW"/>
</dbReference>
<dbReference type="EMBL" id="FZMO01000567">
    <property type="protein sequence ID" value="SNQ52251.1"/>
    <property type="molecule type" value="Genomic_DNA"/>
</dbReference>
<dbReference type="AlphaFoldDB" id="A0A2I2L2W9"/>
<dbReference type="InterPro" id="IPR010095">
    <property type="entry name" value="Cas12f1-like_TNB"/>
</dbReference>
<evidence type="ECO:0000259" key="7">
    <source>
        <dbReference type="Pfam" id="PF01385"/>
    </source>
</evidence>
<dbReference type="OrthoDB" id="6230307at2"/>
<feature type="domain" description="Transposase putative helix-turn-helix" evidence="9">
    <location>
        <begin position="3"/>
        <end position="37"/>
    </location>
</feature>
<dbReference type="RefSeq" id="WP_101836479.1">
    <property type="nucleotide sequence ID" value="NZ_FZMO01000567.1"/>
</dbReference>
<keyword evidence="11" id="KW-1185">Reference proteome</keyword>
<evidence type="ECO:0000256" key="5">
    <source>
        <dbReference type="ARBA" id="ARBA00023125"/>
    </source>
</evidence>
<accession>A0A2I2L2W9</accession>
<evidence type="ECO:0000256" key="3">
    <source>
        <dbReference type="ARBA" id="ARBA00022723"/>
    </source>
</evidence>
<sequence length="395" mass="43866">MSRYRLDPAPEQVAGLDEHCGHARYVWNLAVEQQSWWTPYRGKTPNHLERCRQLTDARAESDWLRAGSQTVQQQALRDFDQAMRNFFNGSHRRPAYRKRGQSEGFQVVGKNARVEKVNRRWSQCWVPKVGWVKFRVSRKVPDFRSYRVTLDRAGRWHVAFAVVPEPIPAPGTGEVVGVDRGVAVSAALSTGEMLACPGLRPKEAERLHGLQRRFAHAKRGSARRGHLKARIARVKAREVDRRKDWAEKTSTDLARRYDLIRVEDLNIRGMTRSARGTVAEPGRNVAQKAGLNRGILAAGWGLLVQRLEQKAPGRIERVPAASTSRRCSTCGHTAPGNRESQAVFRCAACGHTANADVNAAMNIAAGRAVTARGGAGLPVPVNREPQHCAPPLVGV</sequence>
<comment type="similarity">
    <text evidence="1">In the C-terminal section; belongs to the transposase 35 family.</text>
</comment>
<evidence type="ECO:0000313" key="10">
    <source>
        <dbReference type="EMBL" id="SNQ52251.1"/>
    </source>
</evidence>
<evidence type="ECO:0000256" key="2">
    <source>
        <dbReference type="ARBA" id="ARBA00022578"/>
    </source>
</evidence>
<keyword evidence="6" id="KW-0233">DNA recombination</keyword>
<dbReference type="GO" id="GO:0003677">
    <property type="term" value="F:DNA binding"/>
    <property type="evidence" value="ECO:0007669"/>
    <property type="project" value="UniProtKB-KW"/>
</dbReference>
<organism evidence="10 11">
    <name type="scientific">Frankia canadensis</name>
    <dbReference type="NCBI Taxonomy" id="1836972"/>
    <lineage>
        <taxon>Bacteria</taxon>
        <taxon>Bacillati</taxon>
        <taxon>Actinomycetota</taxon>
        <taxon>Actinomycetes</taxon>
        <taxon>Frankiales</taxon>
        <taxon>Frankiaceae</taxon>
        <taxon>Frankia</taxon>
    </lineage>
</organism>
<proteinExistence type="inferred from homology"/>
<feature type="domain" description="Cas12f1-like TNB" evidence="8">
    <location>
        <begin position="300"/>
        <end position="363"/>
    </location>
</feature>
<dbReference type="Pfam" id="PF12323">
    <property type="entry name" value="HTH_OrfB_IS605"/>
    <property type="match status" value="1"/>
</dbReference>
<protein>
    <submittedName>
        <fullName evidence="10">Transposase</fullName>
    </submittedName>
</protein>
<dbReference type="InterPro" id="IPR001959">
    <property type="entry name" value="Transposase"/>
</dbReference>
<keyword evidence="2" id="KW-0815">Transposition</keyword>
<evidence type="ECO:0000256" key="1">
    <source>
        <dbReference type="ARBA" id="ARBA00008761"/>
    </source>
</evidence>
<keyword evidence="5" id="KW-0238">DNA-binding</keyword>
<dbReference type="Pfam" id="PF01385">
    <property type="entry name" value="OrfB_IS605"/>
    <property type="match status" value="1"/>
</dbReference>
<dbReference type="GO" id="GO:0006310">
    <property type="term" value="P:DNA recombination"/>
    <property type="evidence" value="ECO:0007669"/>
    <property type="project" value="UniProtKB-KW"/>
</dbReference>
<keyword evidence="4" id="KW-0862">Zinc</keyword>
<evidence type="ECO:0000259" key="9">
    <source>
        <dbReference type="Pfam" id="PF12323"/>
    </source>
</evidence>
<dbReference type="GO" id="GO:0046872">
    <property type="term" value="F:metal ion binding"/>
    <property type="evidence" value="ECO:0007669"/>
    <property type="project" value="UniProtKB-KW"/>
</dbReference>
<dbReference type="Pfam" id="PF07282">
    <property type="entry name" value="Cas12f1-like_TNB"/>
    <property type="match status" value="1"/>
</dbReference>
<evidence type="ECO:0000259" key="8">
    <source>
        <dbReference type="Pfam" id="PF07282"/>
    </source>
</evidence>
<evidence type="ECO:0000256" key="4">
    <source>
        <dbReference type="ARBA" id="ARBA00022833"/>
    </source>
</evidence>